<proteinExistence type="predicted"/>
<dbReference type="CDD" id="cd07067">
    <property type="entry name" value="HP_PGM_like"/>
    <property type="match status" value="1"/>
</dbReference>
<dbReference type="PROSITE" id="PS51257">
    <property type="entry name" value="PROKAR_LIPOPROTEIN"/>
    <property type="match status" value="1"/>
</dbReference>
<sequence>MRILIAVILMAGLAVSCSNKNENKVIYMVRHAEKDVVPNNNPPLSTDGVIRSVDLTSWFKDIEIDTIFSTDFLRTRETVKPVAEAKGLELSVYKAKDFEGFAENLKEMKADTILIVGHSNTILEQIEAFGLERPQEEIKENEYDKIFEIRVDAKKVITHTYGTKFKE</sequence>
<protein>
    <submittedName>
        <fullName evidence="1">Histidine phosphatase superfamily (Branch 1)</fullName>
    </submittedName>
</protein>
<dbReference type="Proteomes" id="UP000193804">
    <property type="component" value="Unassembled WGS sequence"/>
</dbReference>
<dbReference type="RefSeq" id="WP_085518821.1">
    <property type="nucleotide sequence ID" value="NZ_FXAW01000009.1"/>
</dbReference>
<keyword evidence="2" id="KW-1185">Reference proteome</keyword>
<dbReference type="InterPro" id="IPR029033">
    <property type="entry name" value="His_PPase_superfam"/>
</dbReference>
<dbReference type="SUPFAM" id="SSF53254">
    <property type="entry name" value="Phosphoglycerate mutase-like"/>
    <property type="match status" value="1"/>
</dbReference>
<accession>A0A1X7LBM2</accession>
<reference evidence="2" key="1">
    <citation type="submission" date="2017-04" db="EMBL/GenBank/DDBJ databases">
        <authorList>
            <person name="Varghese N."/>
            <person name="Submissions S."/>
        </authorList>
    </citation>
    <scope>NUCLEOTIDE SEQUENCE [LARGE SCALE GENOMIC DNA]</scope>
    <source>
        <strain evidence="2">DSM 4125</strain>
    </source>
</reference>
<evidence type="ECO:0000313" key="2">
    <source>
        <dbReference type="Proteomes" id="UP000193804"/>
    </source>
</evidence>
<evidence type="ECO:0000313" key="1">
    <source>
        <dbReference type="EMBL" id="SMG50569.1"/>
    </source>
</evidence>
<dbReference type="STRING" id="1028.SAMN05661096_03693"/>
<dbReference type="InterPro" id="IPR013078">
    <property type="entry name" value="His_Pase_superF_clade-1"/>
</dbReference>
<dbReference type="AlphaFoldDB" id="A0A1X7LBM2"/>
<dbReference type="Pfam" id="PF00300">
    <property type="entry name" value="His_Phos_1"/>
    <property type="match status" value="1"/>
</dbReference>
<organism evidence="1 2">
    <name type="scientific">Marivirga sericea</name>
    <dbReference type="NCBI Taxonomy" id="1028"/>
    <lineage>
        <taxon>Bacteria</taxon>
        <taxon>Pseudomonadati</taxon>
        <taxon>Bacteroidota</taxon>
        <taxon>Cytophagia</taxon>
        <taxon>Cytophagales</taxon>
        <taxon>Marivirgaceae</taxon>
        <taxon>Marivirga</taxon>
    </lineage>
</organism>
<dbReference type="EMBL" id="FXAW01000009">
    <property type="protein sequence ID" value="SMG50569.1"/>
    <property type="molecule type" value="Genomic_DNA"/>
</dbReference>
<dbReference type="OrthoDB" id="3296006at2"/>
<gene>
    <name evidence="1" type="ORF">SAMN05661096_03693</name>
</gene>
<dbReference type="Gene3D" id="3.40.50.1240">
    <property type="entry name" value="Phosphoglycerate mutase-like"/>
    <property type="match status" value="1"/>
</dbReference>
<name>A0A1X7LBM2_9BACT</name>